<reference evidence="3" key="1">
    <citation type="journal article" date="2019" name="Int. J. Syst. Evol. Microbiol.">
        <title>The Global Catalogue of Microorganisms (GCM) 10K type strain sequencing project: providing services to taxonomists for standard genome sequencing and annotation.</title>
        <authorList>
            <consortium name="The Broad Institute Genomics Platform"/>
            <consortium name="The Broad Institute Genome Sequencing Center for Infectious Disease"/>
            <person name="Wu L."/>
            <person name="Ma J."/>
        </authorList>
    </citation>
    <scope>NUCLEOTIDE SEQUENCE [LARGE SCALE GENOMIC DNA]</scope>
    <source>
        <strain evidence="3">JCM 18459</strain>
    </source>
</reference>
<dbReference type="EMBL" id="BAABKG010000003">
    <property type="protein sequence ID" value="GAA5148465.1"/>
    <property type="molecule type" value="Genomic_DNA"/>
</dbReference>
<evidence type="ECO:0000313" key="2">
    <source>
        <dbReference type="EMBL" id="GAA5148465.1"/>
    </source>
</evidence>
<name>A0ABP9PL81_9ACTN</name>
<dbReference type="PROSITE" id="PS51186">
    <property type="entry name" value="GNAT"/>
    <property type="match status" value="1"/>
</dbReference>
<protein>
    <submittedName>
        <fullName evidence="2">GNAT family N-acetyltransferase</fullName>
    </submittedName>
</protein>
<gene>
    <name evidence="2" type="ORF">GCM10023340_22310</name>
</gene>
<dbReference type="Proteomes" id="UP001500221">
    <property type="component" value="Unassembled WGS sequence"/>
</dbReference>
<feature type="domain" description="N-acetyltransferase" evidence="1">
    <location>
        <begin position="20"/>
        <end position="197"/>
    </location>
</feature>
<comment type="caution">
    <text evidence="2">The sequence shown here is derived from an EMBL/GenBank/DDBJ whole genome shotgun (WGS) entry which is preliminary data.</text>
</comment>
<dbReference type="SUPFAM" id="SSF55729">
    <property type="entry name" value="Acyl-CoA N-acyltransferases (Nat)"/>
    <property type="match status" value="1"/>
</dbReference>
<dbReference type="InterPro" id="IPR051908">
    <property type="entry name" value="Ribosomal_N-acetyltransferase"/>
</dbReference>
<dbReference type="InterPro" id="IPR000182">
    <property type="entry name" value="GNAT_dom"/>
</dbReference>
<evidence type="ECO:0000259" key="1">
    <source>
        <dbReference type="PROSITE" id="PS51186"/>
    </source>
</evidence>
<dbReference type="RefSeq" id="WP_345458328.1">
    <property type="nucleotide sequence ID" value="NZ_BAABKG010000003.1"/>
</dbReference>
<dbReference type="Pfam" id="PF13302">
    <property type="entry name" value="Acetyltransf_3"/>
    <property type="match status" value="1"/>
</dbReference>
<sequence length="243" mass="26727">MLTLEQIFPPFALRIACGPVALTVLRDDDLPELVELVQDGVQDPGLPMPFLRDWHEEPFAPGAPDGFPTASLGWWWKQRATFAPDEWRLALVVRRDGVLVGMQDVHAAEFPHRRTVETGSWLGRRHHGQGTGTLMRRLVVGFAFDGLGAERCESGYIVGNHASAAVSRKVGYVENGRKRIVQHTRAGTFAVDEQRVTVTPAGFVRPQGEVTVDGADVVRRFLGLDLSGEAEATAKPTRNIADK</sequence>
<dbReference type="PANTHER" id="PTHR43441:SF11">
    <property type="entry name" value="RIBOSOMAL-PROTEIN-SERINE ACETYLTRANSFERASE"/>
    <property type="match status" value="1"/>
</dbReference>
<evidence type="ECO:0000313" key="3">
    <source>
        <dbReference type="Proteomes" id="UP001500221"/>
    </source>
</evidence>
<dbReference type="Gene3D" id="3.40.630.30">
    <property type="match status" value="1"/>
</dbReference>
<keyword evidence="3" id="KW-1185">Reference proteome</keyword>
<dbReference type="PANTHER" id="PTHR43441">
    <property type="entry name" value="RIBOSOMAL-PROTEIN-SERINE ACETYLTRANSFERASE"/>
    <property type="match status" value="1"/>
</dbReference>
<proteinExistence type="predicted"/>
<accession>A0ABP9PL81</accession>
<organism evidence="2 3">
    <name type="scientific">Nocardioides marinquilinus</name>
    <dbReference type="NCBI Taxonomy" id="1210400"/>
    <lineage>
        <taxon>Bacteria</taxon>
        <taxon>Bacillati</taxon>
        <taxon>Actinomycetota</taxon>
        <taxon>Actinomycetes</taxon>
        <taxon>Propionibacteriales</taxon>
        <taxon>Nocardioidaceae</taxon>
        <taxon>Nocardioides</taxon>
    </lineage>
</organism>
<dbReference type="InterPro" id="IPR016181">
    <property type="entry name" value="Acyl_CoA_acyltransferase"/>
</dbReference>